<reference evidence="2" key="1">
    <citation type="submission" date="2023-08" db="EMBL/GenBank/DDBJ databases">
        <authorList>
            <person name="Alioto T."/>
            <person name="Alioto T."/>
            <person name="Gomez Garrido J."/>
        </authorList>
    </citation>
    <scope>NUCLEOTIDE SEQUENCE</scope>
</reference>
<dbReference type="AlphaFoldDB" id="A0AAV1EZX0"/>
<name>A0AAV1EZX0_XYRNO</name>
<feature type="region of interest" description="Disordered" evidence="1">
    <location>
        <begin position="1"/>
        <end position="63"/>
    </location>
</feature>
<evidence type="ECO:0000313" key="2">
    <source>
        <dbReference type="EMBL" id="CAJ1054061.1"/>
    </source>
</evidence>
<accession>A0AAV1EZX0</accession>
<sequence>MMKVSATTRVNTSERLHTSSPPVVRQMDPADSKQTARRHPQTAASPLDSLHNPDDLAVSPTSRFQTGFGFDIKPTVESHDARPRLFFREISLRPHAGYL</sequence>
<dbReference type="EMBL" id="OY660866">
    <property type="protein sequence ID" value="CAJ1054061.1"/>
    <property type="molecule type" value="Genomic_DNA"/>
</dbReference>
<protein>
    <submittedName>
        <fullName evidence="2">Uncharacterized protein</fullName>
    </submittedName>
</protein>
<keyword evidence="3" id="KW-1185">Reference proteome</keyword>
<dbReference type="Proteomes" id="UP001178508">
    <property type="component" value="Chromosome 3"/>
</dbReference>
<proteinExistence type="predicted"/>
<evidence type="ECO:0000313" key="3">
    <source>
        <dbReference type="Proteomes" id="UP001178508"/>
    </source>
</evidence>
<organism evidence="2 3">
    <name type="scientific">Xyrichtys novacula</name>
    <name type="common">Pearly razorfish</name>
    <name type="synonym">Hemipteronotus novacula</name>
    <dbReference type="NCBI Taxonomy" id="13765"/>
    <lineage>
        <taxon>Eukaryota</taxon>
        <taxon>Metazoa</taxon>
        <taxon>Chordata</taxon>
        <taxon>Craniata</taxon>
        <taxon>Vertebrata</taxon>
        <taxon>Euteleostomi</taxon>
        <taxon>Actinopterygii</taxon>
        <taxon>Neopterygii</taxon>
        <taxon>Teleostei</taxon>
        <taxon>Neoteleostei</taxon>
        <taxon>Acanthomorphata</taxon>
        <taxon>Eupercaria</taxon>
        <taxon>Labriformes</taxon>
        <taxon>Labridae</taxon>
        <taxon>Xyrichtys</taxon>
    </lineage>
</organism>
<feature type="compositionally biased region" description="Polar residues" evidence="1">
    <location>
        <begin position="1"/>
        <end position="11"/>
    </location>
</feature>
<evidence type="ECO:0000256" key="1">
    <source>
        <dbReference type="SAM" id="MobiDB-lite"/>
    </source>
</evidence>
<gene>
    <name evidence="2" type="ORF">XNOV1_A012288</name>
</gene>